<name>E9H2L4_DAPPU</name>
<keyword evidence="1" id="KW-0812">Transmembrane</keyword>
<evidence type="ECO:0000313" key="3">
    <source>
        <dbReference type="Proteomes" id="UP000000305"/>
    </source>
</evidence>
<dbReference type="HOGENOM" id="CLU_710311_0_0_1"/>
<sequence>MLPILSYGLKFMRRLKGKWQDFLHCFFTVTSYFVLVTFPSLTEIVAKAEPEQRILQDSIEKLETSFNERWKPRQDLPYCQNVMAKPDCTIHSTVEVSANTIKQQYQLFFYVQTIDLEHPQHMLLPIFVALIAFNFPKWRLLCLLIFLLLDGISAEEAGKSIIIPEVQQFAAAVTEIVFEKDSPFFILTLLGVSIILAFLIPLVFSMLKTCKCPCQETPVLAPPSAPASASADLKNLEKMMQEILMHLKEKTRVDMETETTFNRRSSGSAFSVPARPAEKPSAVAAAALMNIAINVKKRTWLNRGYFNADIGTICTDLSFKTYWRAKMGGRSGGVRRRRRQSGDKDRTSYVERKFRVIAINVSKPDDSTSTLTSTAQPNMSNIEQVLMQQ</sequence>
<dbReference type="InParanoid" id="E9H2L4"/>
<keyword evidence="3" id="KW-1185">Reference proteome</keyword>
<reference evidence="2 3" key="1">
    <citation type="journal article" date="2011" name="Science">
        <title>The ecoresponsive genome of Daphnia pulex.</title>
        <authorList>
            <person name="Colbourne J.K."/>
            <person name="Pfrender M.E."/>
            <person name="Gilbert D."/>
            <person name="Thomas W.K."/>
            <person name="Tucker A."/>
            <person name="Oakley T.H."/>
            <person name="Tokishita S."/>
            <person name="Aerts A."/>
            <person name="Arnold G.J."/>
            <person name="Basu M.K."/>
            <person name="Bauer D.J."/>
            <person name="Caceres C.E."/>
            <person name="Carmel L."/>
            <person name="Casola C."/>
            <person name="Choi J.H."/>
            <person name="Detter J.C."/>
            <person name="Dong Q."/>
            <person name="Dusheyko S."/>
            <person name="Eads B.D."/>
            <person name="Frohlich T."/>
            <person name="Geiler-Samerotte K.A."/>
            <person name="Gerlach D."/>
            <person name="Hatcher P."/>
            <person name="Jogdeo S."/>
            <person name="Krijgsveld J."/>
            <person name="Kriventseva E.V."/>
            <person name="Kultz D."/>
            <person name="Laforsch C."/>
            <person name="Lindquist E."/>
            <person name="Lopez J."/>
            <person name="Manak J.R."/>
            <person name="Muller J."/>
            <person name="Pangilinan J."/>
            <person name="Patwardhan R.P."/>
            <person name="Pitluck S."/>
            <person name="Pritham E.J."/>
            <person name="Rechtsteiner A."/>
            <person name="Rho M."/>
            <person name="Rogozin I.B."/>
            <person name="Sakarya O."/>
            <person name="Salamov A."/>
            <person name="Schaack S."/>
            <person name="Shapiro H."/>
            <person name="Shiga Y."/>
            <person name="Skalitzky C."/>
            <person name="Smith Z."/>
            <person name="Souvorov A."/>
            <person name="Sung W."/>
            <person name="Tang Z."/>
            <person name="Tsuchiya D."/>
            <person name="Tu H."/>
            <person name="Vos H."/>
            <person name="Wang M."/>
            <person name="Wolf Y.I."/>
            <person name="Yamagata H."/>
            <person name="Yamada T."/>
            <person name="Ye Y."/>
            <person name="Shaw J.R."/>
            <person name="Andrews J."/>
            <person name="Crease T.J."/>
            <person name="Tang H."/>
            <person name="Lucas S.M."/>
            <person name="Robertson H.M."/>
            <person name="Bork P."/>
            <person name="Koonin E.V."/>
            <person name="Zdobnov E.M."/>
            <person name="Grigoriev I.V."/>
            <person name="Lynch M."/>
            <person name="Boore J.L."/>
        </authorList>
    </citation>
    <scope>NUCLEOTIDE SEQUENCE [LARGE SCALE GENOMIC DNA]</scope>
</reference>
<dbReference type="Proteomes" id="UP000000305">
    <property type="component" value="Unassembled WGS sequence"/>
</dbReference>
<evidence type="ECO:0000313" key="2">
    <source>
        <dbReference type="EMBL" id="EFX74044.1"/>
    </source>
</evidence>
<proteinExistence type="predicted"/>
<gene>
    <name evidence="2" type="ORF">DAPPUDRAFT_109304</name>
</gene>
<dbReference type="AlphaFoldDB" id="E9H2L4"/>
<feature type="transmembrane region" description="Helical" evidence="1">
    <location>
        <begin position="184"/>
        <end position="207"/>
    </location>
</feature>
<evidence type="ECO:0000256" key="1">
    <source>
        <dbReference type="SAM" id="Phobius"/>
    </source>
</evidence>
<dbReference type="KEGG" id="dpx:DAPPUDRAFT_109304"/>
<dbReference type="EMBL" id="GL732586">
    <property type="protein sequence ID" value="EFX74044.1"/>
    <property type="molecule type" value="Genomic_DNA"/>
</dbReference>
<organism evidence="2 3">
    <name type="scientific">Daphnia pulex</name>
    <name type="common">Water flea</name>
    <dbReference type="NCBI Taxonomy" id="6669"/>
    <lineage>
        <taxon>Eukaryota</taxon>
        <taxon>Metazoa</taxon>
        <taxon>Ecdysozoa</taxon>
        <taxon>Arthropoda</taxon>
        <taxon>Crustacea</taxon>
        <taxon>Branchiopoda</taxon>
        <taxon>Diplostraca</taxon>
        <taxon>Cladocera</taxon>
        <taxon>Anomopoda</taxon>
        <taxon>Daphniidae</taxon>
        <taxon>Daphnia</taxon>
    </lineage>
</organism>
<keyword evidence="1" id="KW-1133">Transmembrane helix</keyword>
<keyword evidence="1" id="KW-0472">Membrane</keyword>
<accession>E9H2L4</accession>
<protein>
    <submittedName>
        <fullName evidence="2">Uncharacterized protein</fullName>
    </submittedName>
</protein>